<dbReference type="Proteomes" id="UP000197781">
    <property type="component" value="Chromosome"/>
</dbReference>
<dbReference type="InterPro" id="IPR050680">
    <property type="entry name" value="YpeA/RimI_acetyltransf"/>
</dbReference>
<dbReference type="RefSeq" id="WP_088909812.1">
    <property type="nucleotide sequence ID" value="NZ_CP018145.1"/>
</dbReference>
<proteinExistence type="predicted"/>
<evidence type="ECO:0000259" key="3">
    <source>
        <dbReference type="PROSITE" id="PS51186"/>
    </source>
</evidence>
<evidence type="ECO:0000256" key="1">
    <source>
        <dbReference type="ARBA" id="ARBA00022679"/>
    </source>
</evidence>
<evidence type="ECO:0000313" key="5">
    <source>
        <dbReference type="Proteomes" id="UP000197781"/>
    </source>
</evidence>
<dbReference type="CDD" id="cd04301">
    <property type="entry name" value="NAT_SF"/>
    <property type="match status" value="1"/>
</dbReference>
<dbReference type="AlphaFoldDB" id="A0A220MNC5"/>
<dbReference type="PROSITE" id="PS51186">
    <property type="entry name" value="GNAT"/>
    <property type="match status" value="1"/>
</dbReference>
<name>A0A220MNC5_9BACL</name>
<dbReference type="EMBL" id="CP018145">
    <property type="protein sequence ID" value="ASJ56229.1"/>
    <property type="molecule type" value="Genomic_DNA"/>
</dbReference>
<organism evidence="4 5">
    <name type="scientific">Brevibacillus formosus</name>
    <dbReference type="NCBI Taxonomy" id="54913"/>
    <lineage>
        <taxon>Bacteria</taxon>
        <taxon>Bacillati</taxon>
        <taxon>Bacillota</taxon>
        <taxon>Bacilli</taxon>
        <taxon>Bacillales</taxon>
        <taxon>Paenibacillaceae</taxon>
        <taxon>Brevibacillus</taxon>
    </lineage>
</organism>
<keyword evidence="1 4" id="KW-0808">Transferase</keyword>
<dbReference type="PANTHER" id="PTHR43420">
    <property type="entry name" value="ACETYLTRANSFERASE"/>
    <property type="match status" value="1"/>
</dbReference>
<feature type="domain" description="N-acetyltransferase" evidence="3">
    <location>
        <begin position="2"/>
        <end position="160"/>
    </location>
</feature>
<reference evidence="4 5" key="1">
    <citation type="submission" date="2016-11" db="EMBL/GenBank/DDBJ databases">
        <authorList>
            <person name="Jaros S."/>
            <person name="Januszkiewicz K."/>
            <person name="Wedrychowicz H."/>
        </authorList>
    </citation>
    <scope>NUCLEOTIDE SEQUENCE [LARGE SCALE GENOMIC DNA]</scope>
    <source>
        <strain evidence="4 5">NF2</strain>
    </source>
</reference>
<accession>A0A220MNC5</accession>
<dbReference type="Gene3D" id="3.40.630.30">
    <property type="match status" value="1"/>
</dbReference>
<sequence length="302" mass="33546">MITIKRMSDCTFAEVTKAWNRGFEGYFIEFTMTEEMLVQRLGGEGYVLSLSVVAFDGTEPIGVVASGMRTVAGKKVAWNGGTGVATEYRRQGVGKQLIEATLDLYRDAGVEVATLEALSQNTKAIALYEQKGYDVVDRLLFLQQSEPLAENAFQTNIQADYRVRRILAQEAAMLPFYVTDVPWQNYWLNLRDAQAVLVEDREGQAVGYAMYKCAVNEEGKVSGIVLRQCVAQPEHPDAPDILKTALAHVYGPLEHDCRRSTFNLRAVDTLLVEILQGAGFSPSETEQVFMIKQMEAAQTPVV</sequence>
<evidence type="ECO:0000313" key="4">
    <source>
        <dbReference type="EMBL" id="ASJ56229.1"/>
    </source>
</evidence>
<dbReference type="InterPro" id="IPR016181">
    <property type="entry name" value="Acyl_CoA_acyltransferase"/>
</dbReference>
<keyword evidence="2" id="KW-0012">Acyltransferase</keyword>
<evidence type="ECO:0000256" key="2">
    <source>
        <dbReference type="ARBA" id="ARBA00023315"/>
    </source>
</evidence>
<dbReference type="GO" id="GO:0016747">
    <property type="term" value="F:acyltransferase activity, transferring groups other than amino-acyl groups"/>
    <property type="evidence" value="ECO:0007669"/>
    <property type="project" value="InterPro"/>
</dbReference>
<dbReference type="InterPro" id="IPR000182">
    <property type="entry name" value="GNAT_dom"/>
</dbReference>
<protein>
    <submittedName>
        <fullName evidence="4">GNAT family N-acetyltransferase</fullName>
    </submittedName>
</protein>
<dbReference type="KEGG" id="bfm:BP422_23340"/>
<dbReference type="SUPFAM" id="SSF55729">
    <property type="entry name" value="Acyl-CoA N-acyltransferases (Nat)"/>
    <property type="match status" value="1"/>
</dbReference>
<dbReference type="Pfam" id="PF00583">
    <property type="entry name" value="Acetyltransf_1"/>
    <property type="match status" value="1"/>
</dbReference>
<gene>
    <name evidence="4" type="ORF">BP422_23340</name>
</gene>